<dbReference type="Gene3D" id="1.10.357.10">
    <property type="entry name" value="Tetracycline Repressor, domain 2"/>
    <property type="match status" value="1"/>
</dbReference>
<feature type="domain" description="HTH tetR-type" evidence="5">
    <location>
        <begin position="8"/>
        <end position="68"/>
    </location>
</feature>
<dbReference type="Proteomes" id="UP001596378">
    <property type="component" value="Unassembled WGS sequence"/>
</dbReference>
<name>A0ABW2FF09_9BACL</name>
<evidence type="ECO:0000256" key="3">
    <source>
        <dbReference type="ARBA" id="ARBA00023163"/>
    </source>
</evidence>
<dbReference type="Pfam" id="PF00440">
    <property type="entry name" value="TetR_N"/>
    <property type="match status" value="1"/>
</dbReference>
<evidence type="ECO:0000256" key="1">
    <source>
        <dbReference type="ARBA" id="ARBA00023015"/>
    </source>
</evidence>
<dbReference type="PANTHER" id="PTHR47506">
    <property type="entry name" value="TRANSCRIPTIONAL REGULATORY PROTEIN"/>
    <property type="match status" value="1"/>
</dbReference>
<dbReference type="InterPro" id="IPR036271">
    <property type="entry name" value="Tet_transcr_reg_TetR-rel_C_sf"/>
</dbReference>
<reference evidence="7" key="1">
    <citation type="journal article" date="2019" name="Int. J. Syst. Evol. Microbiol.">
        <title>The Global Catalogue of Microorganisms (GCM) 10K type strain sequencing project: providing services to taxonomists for standard genome sequencing and annotation.</title>
        <authorList>
            <consortium name="The Broad Institute Genomics Platform"/>
            <consortium name="The Broad Institute Genome Sequencing Center for Infectious Disease"/>
            <person name="Wu L."/>
            <person name="Ma J."/>
        </authorList>
    </citation>
    <scope>NUCLEOTIDE SEQUENCE [LARGE SCALE GENOMIC DNA]</scope>
    <source>
        <strain evidence="7">KCTC 12907</strain>
    </source>
</reference>
<sequence length="206" mass="23100">MKQEERRQMTIGRLLDATKELIREKGCASITMSDIMDRSKLSKGAIFHHVRSKDEIFAWVLHERLEETDKRFTAEAEREVKTFEGPLGKIAEDFAALEDGEDVTNKVLAYLLGKDGDPAVGEALGRYYEQTARFSKQWIRSGQRHGVIPETVDAGKMGDLFVLISLGLSVRSTIPNVSADFTAPDFTAVIRSLLQPQTSLRGEDNR</sequence>
<keyword evidence="2 4" id="KW-0238">DNA-binding</keyword>
<dbReference type="PRINTS" id="PR00455">
    <property type="entry name" value="HTHTETR"/>
</dbReference>
<keyword evidence="3" id="KW-0804">Transcription</keyword>
<organism evidence="6 7">
    <name type="scientific">Cohnella cellulosilytica</name>
    <dbReference type="NCBI Taxonomy" id="986710"/>
    <lineage>
        <taxon>Bacteria</taxon>
        <taxon>Bacillati</taxon>
        <taxon>Bacillota</taxon>
        <taxon>Bacilli</taxon>
        <taxon>Bacillales</taxon>
        <taxon>Paenibacillaceae</taxon>
        <taxon>Cohnella</taxon>
    </lineage>
</organism>
<feature type="DNA-binding region" description="H-T-H motif" evidence="4">
    <location>
        <begin position="31"/>
        <end position="50"/>
    </location>
</feature>
<dbReference type="InterPro" id="IPR001647">
    <property type="entry name" value="HTH_TetR"/>
</dbReference>
<comment type="caution">
    <text evidence="6">The sequence shown here is derived from an EMBL/GenBank/DDBJ whole genome shotgun (WGS) entry which is preliminary data.</text>
</comment>
<dbReference type="SUPFAM" id="SSF46689">
    <property type="entry name" value="Homeodomain-like"/>
    <property type="match status" value="1"/>
</dbReference>
<evidence type="ECO:0000256" key="4">
    <source>
        <dbReference type="PROSITE-ProRule" id="PRU00335"/>
    </source>
</evidence>
<gene>
    <name evidence="6" type="ORF">ACFQMJ_12880</name>
</gene>
<dbReference type="InterPro" id="IPR009057">
    <property type="entry name" value="Homeodomain-like_sf"/>
</dbReference>
<proteinExistence type="predicted"/>
<dbReference type="EMBL" id="JBHTAI010000007">
    <property type="protein sequence ID" value="MFC7149425.1"/>
    <property type="molecule type" value="Genomic_DNA"/>
</dbReference>
<keyword evidence="7" id="KW-1185">Reference proteome</keyword>
<evidence type="ECO:0000313" key="6">
    <source>
        <dbReference type="EMBL" id="MFC7149425.1"/>
    </source>
</evidence>
<protein>
    <submittedName>
        <fullName evidence="6">TetR/AcrR family transcriptional regulator</fullName>
    </submittedName>
</protein>
<evidence type="ECO:0000313" key="7">
    <source>
        <dbReference type="Proteomes" id="UP001596378"/>
    </source>
</evidence>
<evidence type="ECO:0000259" key="5">
    <source>
        <dbReference type="PROSITE" id="PS50977"/>
    </source>
</evidence>
<evidence type="ECO:0000256" key="2">
    <source>
        <dbReference type="ARBA" id="ARBA00023125"/>
    </source>
</evidence>
<dbReference type="PANTHER" id="PTHR47506:SF1">
    <property type="entry name" value="HTH-TYPE TRANSCRIPTIONAL REGULATOR YJDC"/>
    <property type="match status" value="1"/>
</dbReference>
<dbReference type="RefSeq" id="WP_378051540.1">
    <property type="nucleotide sequence ID" value="NZ_JBHMDN010000034.1"/>
</dbReference>
<keyword evidence="1" id="KW-0805">Transcription regulation</keyword>
<dbReference type="SUPFAM" id="SSF48498">
    <property type="entry name" value="Tetracyclin repressor-like, C-terminal domain"/>
    <property type="match status" value="1"/>
</dbReference>
<accession>A0ABW2FF09</accession>
<dbReference type="PROSITE" id="PS50977">
    <property type="entry name" value="HTH_TETR_2"/>
    <property type="match status" value="1"/>
</dbReference>